<dbReference type="OrthoDB" id="3830327at2"/>
<organism evidence="1 2">
    <name type="scientific">Lignipirellula cremea</name>
    <dbReference type="NCBI Taxonomy" id="2528010"/>
    <lineage>
        <taxon>Bacteria</taxon>
        <taxon>Pseudomonadati</taxon>
        <taxon>Planctomycetota</taxon>
        <taxon>Planctomycetia</taxon>
        <taxon>Pirellulales</taxon>
        <taxon>Pirellulaceae</taxon>
        <taxon>Lignipirellula</taxon>
    </lineage>
</organism>
<dbReference type="RefSeq" id="WP_145051720.1">
    <property type="nucleotide sequence ID" value="NZ_CP036433.1"/>
</dbReference>
<sequence length="93" mass="10617">MDTDHARAVLKAHLGLYRSFPYADLVRRIDHSETEEISRAQGEFWQVEIQFFWDDVPGNNIRVIGSIDDGGPTAYMPLCESFIKSPEGRFIGE</sequence>
<dbReference type="KEGG" id="lcre:Pla8534_18030"/>
<name>A0A518DQ98_9BACT</name>
<reference evidence="1 2" key="1">
    <citation type="submission" date="2019-02" db="EMBL/GenBank/DDBJ databases">
        <title>Deep-cultivation of Planctomycetes and their phenomic and genomic characterization uncovers novel biology.</title>
        <authorList>
            <person name="Wiegand S."/>
            <person name="Jogler M."/>
            <person name="Boedeker C."/>
            <person name="Pinto D."/>
            <person name="Vollmers J."/>
            <person name="Rivas-Marin E."/>
            <person name="Kohn T."/>
            <person name="Peeters S.H."/>
            <person name="Heuer A."/>
            <person name="Rast P."/>
            <person name="Oberbeckmann S."/>
            <person name="Bunk B."/>
            <person name="Jeske O."/>
            <person name="Meyerdierks A."/>
            <person name="Storesund J.E."/>
            <person name="Kallscheuer N."/>
            <person name="Luecker S."/>
            <person name="Lage O.M."/>
            <person name="Pohl T."/>
            <person name="Merkel B.J."/>
            <person name="Hornburger P."/>
            <person name="Mueller R.-W."/>
            <person name="Bruemmer F."/>
            <person name="Labrenz M."/>
            <person name="Spormann A.M."/>
            <person name="Op den Camp H."/>
            <person name="Overmann J."/>
            <person name="Amann R."/>
            <person name="Jetten M.S.M."/>
            <person name="Mascher T."/>
            <person name="Medema M.H."/>
            <person name="Devos D.P."/>
            <person name="Kaster A.-K."/>
            <person name="Ovreas L."/>
            <person name="Rohde M."/>
            <person name="Galperin M.Y."/>
            <person name="Jogler C."/>
        </authorList>
    </citation>
    <scope>NUCLEOTIDE SEQUENCE [LARGE SCALE GENOMIC DNA]</scope>
    <source>
        <strain evidence="1 2">Pla85_3_4</strain>
    </source>
</reference>
<accession>A0A518DQ98</accession>
<protein>
    <submittedName>
        <fullName evidence="1">Uncharacterized protein</fullName>
    </submittedName>
</protein>
<dbReference type="Proteomes" id="UP000317648">
    <property type="component" value="Chromosome"/>
</dbReference>
<dbReference type="AlphaFoldDB" id="A0A518DQ98"/>
<keyword evidence="2" id="KW-1185">Reference proteome</keyword>
<proteinExistence type="predicted"/>
<dbReference type="EMBL" id="CP036433">
    <property type="protein sequence ID" value="QDU94017.1"/>
    <property type="molecule type" value="Genomic_DNA"/>
</dbReference>
<evidence type="ECO:0000313" key="1">
    <source>
        <dbReference type="EMBL" id="QDU94017.1"/>
    </source>
</evidence>
<gene>
    <name evidence="1" type="ORF">Pla8534_18030</name>
</gene>
<evidence type="ECO:0000313" key="2">
    <source>
        <dbReference type="Proteomes" id="UP000317648"/>
    </source>
</evidence>